<dbReference type="InterPro" id="IPR052155">
    <property type="entry name" value="Biofilm_reg_signaling"/>
</dbReference>
<evidence type="ECO:0000313" key="4">
    <source>
        <dbReference type="Proteomes" id="UP001597068"/>
    </source>
</evidence>
<dbReference type="PROSITE" id="PS50112">
    <property type="entry name" value="PAS"/>
    <property type="match status" value="1"/>
</dbReference>
<dbReference type="CDD" id="cd00130">
    <property type="entry name" value="PAS"/>
    <property type="match status" value="2"/>
</dbReference>
<dbReference type="InterPro" id="IPR000160">
    <property type="entry name" value="GGDEF_dom"/>
</dbReference>
<name>A0ABW3GAS8_9NOCA</name>
<keyword evidence="4" id="KW-1185">Reference proteome</keyword>
<comment type="caution">
    <text evidence="3">The sequence shown here is derived from an EMBL/GenBank/DDBJ whole genome shotgun (WGS) entry which is preliminary data.</text>
</comment>
<dbReference type="SMART" id="SM00267">
    <property type="entry name" value="GGDEF"/>
    <property type="match status" value="1"/>
</dbReference>
<reference evidence="4" key="1">
    <citation type="journal article" date="2019" name="Int. J. Syst. Evol. Microbiol.">
        <title>The Global Catalogue of Microorganisms (GCM) 10K type strain sequencing project: providing services to taxonomists for standard genome sequencing and annotation.</title>
        <authorList>
            <consortium name="The Broad Institute Genomics Platform"/>
            <consortium name="The Broad Institute Genome Sequencing Center for Infectious Disease"/>
            <person name="Wu L."/>
            <person name="Ma J."/>
        </authorList>
    </citation>
    <scope>NUCLEOTIDE SEQUENCE [LARGE SCALE GENOMIC DNA]</scope>
    <source>
        <strain evidence="4">CCUG 50873</strain>
    </source>
</reference>
<dbReference type="Pfam" id="PF00990">
    <property type="entry name" value="GGDEF"/>
    <property type="match status" value="1"/>
</dbReference>
<dbReference type="InterPro" id="IPR000014">
    <property type="entry name" value="PAS"/>
</dbReference>
<dbReference type="SMART" id="SM00091">
    <property type="entry name" value="PAS"/>
    <property type="match status" value="2"/>
</dbReference>
<dbReference type="Gene3D" id="3.30.450.20">
    <property type="entry name" value="PAS domain"/>
    <property type="match status" value="2"/>
</dbReference>
<sequence>MDDRFRQLVETSPDGMCVHDGERILYTNPSGAGILGVASPSEVIGERIDTYIHVDSRSAHVDRVSALVSGGPARATVVTQVVRRDGRVRTVEARSTSTTWDDRPAILTMVRDLTGQTTAEEAARAAEQRLAEIVDSLVDGVIVQDRHGYVRSMNPAAAAILGVDADAVVGTDLPAMMLERGAVRRADGHPITLADLPQRTAQRSPSPSRFGLEITRRDGSTVTISGTTTLVGADEAQLVVSTFADVTADARAAAHLEYLARHDSLTGLANRQHVVEELAAAVREPDRDHDLGVLYIDLDALKSVNDSLGHSVGDDILTHVATRLSSAIPADGVIGRVGGDEFVAVLRGDTDTVADVADALHEVLQEAIELDGHSVRITASVGAVAVPVGDHRSIDEVLRDADFAMYEAKGSGGDRTAWHRRTGRTD</sequence>
<dbReference type="Proteomes" id="UP001597068">
    <property type="component" value="Unassembled WGS sequence"/>
</dbReference>
<evidence type="ECO:0000259" key="2">
    <source>
        <dbReference type="PROSITE" id="PS50887"/>
    </source>
</evidence>
<evidence type="ECO:0000259" key="1">
    <source>
        <dbReference type="PROSITE" id="PS50112"/>
    </source>
</evidence>
<feature type="domain" description="GGDEF" evidence="2">
    <location>
        <begin position="289"/>
        <end position="421"/>
    </location>
</feature>
<dbReference type="InterPro" id="IPR029787">
    <property type="entry name" value="Nucleotide_cyclase"/>
</dbReference>
<dbReference type="SUPFAM" id="SSF55785">
    <property type="entry name" value="PYP-like sensor domain (PAS domain)"/>
    <property type="match status" value="2"/>
</dbReference>
<dbReference type="GO" id="GO:0052621">
    <property type="term" value="F:diguanylate cyclase activity"/>
    <property type="evidence" value="ECO:0007669"/>
    <property type="project" value="UniProtKB-EC"/>
</dbReference>
<dbReference type="InterPro" id="IPR035965">
    <property type="entry name" value="PAS-like_dom_sf"/>
</dbReference>
<dbReference type="Pfam" id="PF00989">
    <property type="entry name" value="PAS"/>
    <property type="match status" value="1"/>
</dbReference>
<dbReference type="NCBIfam" id="TIGR00254">
    <property type="entry name" value="GGDEF"/>
    <property type="match status" value="1"/>
</dbReference>
<organism evidence="3 4">
    <name type="scientific">Williamsia deligens</name>
    <dbReference type="NCBI Taxonomy" id="321325"/>
    <lineage>
        <taxon>Bacteria</taxon>
        <taxon>Bacillati</taxon>
        <taxon>Actinomycetota</taxon>
        <taxon>Actinomycetes</taxon>
        <taxon>Mycobacteriales</taxon>
        <taxon>Nocardiaceae</taxon>
        <taxon>Williamsia</taxon>
    </lineage>
</organism>
<dbReference type="Pfam" id="PF13188">
    <property type="entry name" value="PAS_8"/>
    <property type="match status" value="1"/>
</dbReference>
<dbReference type="EMBL" id="JBHTIL010000001">
    <property type="protein sequence ID" value="MFD0925887.1"/>
    <property type="molecule type" value="Genomic_DNA"/>
</dbReference>
<dbReference type="PANTHER" id="PTHR44757">
    <property type="entry name" value="DIGUANYLATE CYCLASE DGCP"/>
    <property type="match status" value="1"/>
</dbReference>
<keyword evidence="3" id="KW-0548">Nucleotidyltransferase</keyword>
<dbReference type="PANTHER" id="PTHR44757:SF2">
    <property type="entry name" value="BIOFILM ARCHITECTURE MAINTENANCE PROTEIN MBAA"/>
    <property type="match status" value="1"/>
</dbReference>
<keyword evidence="3" id="KW-0808">Transferase</keyword>
<dbReference type="EC" id="2.7.7.65" evidence="3"/>
<accession>A0ABW3GAS8</accession>
<dbReference type="NCBIfam" id="TIGR00229">
    <property type="entry name" value="sensory_box"/>
    <property type="match status" value="2"/>
</dbReference>
<gene>
    <name evidence="3" type="ORF">ACFQ04_09075</name>
</gene>
<dbReference type="InterPro" id="IPR013767">
    <property type="entry name" value="PAS_fold"/>
</dbReference>
<dbReference type="RefSeq" id="WP_253646197.1">
    <property type="nucleotide sequence ID" value="NZ_BAAAMO010000002.1"/>
</dbReference>
<protein>
    <submittedName>
        <fullName evidence="3">Diguanylate cyclase domain-containing protein</fullName>
        <ecNumber evidence="3">2.7.7.65</ecNumber>
    </submittedName>
</protein>
<dbReference type="CDD" id="cd01949">
    <property type="entry name" value="GGDEF"/>
    <property type="match status" value="1"/>
</dbReference>
<feature type="domain" description="PAS" evidence="1">
    <location>
        <begin position="126"/>
        <end position="173"/>
    </location>
</feature>
<evidence type="ECO:0000313" key="3">
    <source>
        <dbReference type="EMBL" id="MFD0925887.1"/>
    </source>
</evidence>
<dbReference type="PROSITE" id="PS50887">
    <property type="entry name" value="GGDEF"/>
    <property type="match status" value="1"/>
</dbReference>
<dbReference type="SUPFAM" id="SSF55073">
    <property type="entry name" value="Nucleotide cyclase"/>
    <property type="match status" value="1"/>
</dbReference>
<proteinExistence type="predicted"/>
<dbReference type="Gene3D" id="3.30.70.270">
    <property type="match status" value="1"/>
</dbReference>
<dbReference type="InterPro" id="IPR043128">
    <property type="entry name" value="Rev_trsase/Diguanyl_cyclase"/>
</dbReference>